<dbReference type="Proteomes" id="UP001172645">
    <property type="component" value="Unassembled WGS sequence"/>
</dbReference>
<evidence type="ECO:0000313" key="1">
    <source>
        <dbReference type="EMBL" id="MDL2400329.1"/>
    </source>
</evidence>
<dbReference type="RefSeq" id="WP_285869410.1">
    <property type="nucleotide sequence ID" value="NZ_JARFYM010000010.1"/>
</dbReference>
<dbReference type="EMBL" id="JARFYM010000010">
    <property type="protein sequence ID" value="MDL2400329.1"/>
    <property type="molecule type" value="Genomic_DNA"/>
</dbReference>
<proteinExistence type="predicted"/>
<sequence length="64" mass="7319">MFLLRIDLTSFQLLDEICVQFGNEAAFHEVQHVHLCEDGGDQAVDFEGSRLVTRCLADHHLLHQ</sequence>
<protein>
    <submittedName>
        <fullName evidence="1">Uncharacterized protein</fullName>
    </submittedName>
</protein>
<gene>
    <name evidence="1" type="ORF">PY649_15595</name>
</gene>
<keyword evidence="2" id="KW-1185">Reference proteome</keyword>
<accession>A0ABT7JVF4</accession>
<comment type="caution">
    <text evidence="1">The sequence shown here is derived from an EMBL/GenBank/DDBJ whole genome shotgun (WGS) entry which is preliminary data.</text>
</comment>
<reference evidence="1" key="1">
    <citation type="submission" date="2023-06" db="EMBL/GenBank/DDBJ databases">
        <title>Phylogenetic Diversity of Rhizobium strains.</title>
        <authorList>
            <person name="Moura F.T."/>
            <person name="Helene L.C.F."/>
            <person name="Hungria M."/>
        </authorList>
    </citation>
    <scope>NUCLEOTIDE SEQUENCE</scope>
    <source>
        <strain evidence="1">CCGE526</strain>
    </source>
</reference>
<organism evidence="1 2">
    <name type="scientific">Rhizobium mayense</name>
    <dbReference type="NCBI Taxonomy" id="1312184"/>
    <lineage>
        <taxon>Bacteria</taxon>
        <taxon>Pseudomonadati</taxon>
        <taxon>Pseudomonadota</taxon>
        <taxon>Alphaproteobacteria</taxon>
        <taxon>Hyphomicrobiales</taxon>
        <taxon>Rhizobiaceae</taxon>
        <taxon>Rhizobium/Agrobacterium group</taxon>
        <taxon>Rhizobium</taxon>
    </lineage>
</organism>
<evidence type="ECO:0000313" key="2">
    <source>
        <dbReference type="Proteomes" id="UP001172645"/>
    </source>
</evidence>
<name>A0ABT7JVF4_9HYPH</name>